<feature type="compositionally biased region" description="Low complexity" evidence="1">
    <location>
        <begin position="156"/>
        <end position="171"/>
    </location>
</feature>
<feature type="region of interest" description="Disordered" evidence="1">
    <location>
        <begin position="353"/>
        <end position="373"/>
    </location>
</feature>
<feature type="region of interest" description="Disordered" evidence="1">
    <location>
        <begin position="684"/>
        <end position="722"/>
    </location>
</feature>
<feature type="compositionally biased region" description="Acidic residues" evidence="1">
    <location>
        <begin position="246"/>
        <end position="263"/>
    </location>
</feature>
<evidence type="ECO:0000256" key="1">
    <source>
        <dbReference type="SAM" id="MobiDB-lite"/>
    </source>
</evidence>
<feature type="region of interest" description="Disordered" evidence="1">
    <location>
        <begin position="284"/>
        <end position="318"/>
    </location>
</feature>
<evidence type="ECO:0000313" key="3">
    <source>
        <dbReference type="Proteomes" id="UP000827892"/>
    </source>
</evidence>
<feature type="compositionally biased region" description="Basic and acidic residues" evidence="1">
    <location>
        <begin position="548"/>
        <end position="566"/>
    </location>
</feature>
<organism evidence="2 3">
    <name type="scientific">Caenorhabditis briggsae</name>
    <dbReference type="NCBI Taxonomy" id="6238"/>
    <lineage>
        <taxon>Eukaryota</taxon>
        <taxon>Metazoa</taxon>
        <taxon>Ecdysozoa</taxon>
        <taxon>Nematoda</taxon>
        <taxon>Chromadorea</taxon>
        <taxon>Rhabditida</taxon>
        <taxon>Rhabditina</taxon>
        <taxon>Rhabditomorpha</taxon>
        <taxon>Rhabditoidea</taxon>
        <taxon>Rhabditidae</taxon>
        <taxon>Peloderinae</taxon>
        <taxon>Caenorhabditis</taxon>
    </lineage>
</organism>
<feature type="compositionally biased region" description="Basic and acidic residues" evidence="1">
    <location>
        <begin position="120"/>
        <end position="140"/>
    </location>
</feature>
<dbReference type="Proteomes" id="UP000827892">
    <property type="component" value="Chromosome V"/>
</dbReference>
<feature type="compositionally biased region" description="Low complexity" evidence="1">
    <location>
        <begin position="684"/>
        <end position="693"/>
    </location>
</feature>
<feature type="region of interest" description="Disordered" evidence="1">
    <location>
        <begin position="36"/>
        <end position="200"/>
    </location>
</feature>
<name>A0AAE8ZX87_CAEBR</name>
<feature type="region of interest" description="Disordered" evidence="1">
    <location>
        <begin position="240"/>
        <end position="272"/>
    </location>
</feature>
<proteinExistence type="predicted"/>
<accession>A0AAE8ZX87</accession>
<gene>
    <name evidence="2" type="ORF">L3Y34_006316</name>
</gene>
<feature type="compositionally biased region" description="Basic residues" evidence="1">
    <location>
        <begin position="110"/>
        <end position="119"/>
    </location>
</feature>
<feature type="compositionally biased region" description="Basic and acidic residues" evidence="1">
    <location>
        <begin position="36"/>
        <end position="51"/>
    </location>
</feature>
<feature type="compositionally biased region" description="Polar residues" evidence="1">
    <location>
        <begin position="68"/>
        <end position="77"/>
    </location>
</feature>
<feature type="region of interest" description="Disordered" evidence="1">
    <location>
        <begin position="531"/>
        <end position="584"/>
    </location>
</feature>
<dbReference type="AlphaFoldDB" id="A0AAE8ZX87"/>
<evidence type="ECO:0000313" key="2">
    <source>
        <dbReference type="EMBL" id="ULT86528.1"/>
    </source>
</evidence>
<sequence length="735" mass="86328">MKRGYKRGRAKDTEDRRQLEAFQKKQQELQELEAQLAEKDRSLAEGTKRFEQNYGSPPDADFGDFSPPRSSIINKKQNILIDISSDDSDDSSKIRIDSSSSFPSQSSPRSAKRLKRNKRYRQENYDHQQYDHHEEPHYEYDQQAPDYQYEQHHEPYYQYEEQEYQYSSPEEYSGRSPVYEHPPDYENFRYEPPPSYDADVRVDEMPRWPMQGDSSTSSEEDYRRPIPFWNHRVEVRIDPMPAFPMTEEEEEEEFREDPQDDPEYAASKVRDKKVRLQLRMIAKQAQWAEAQPKSAPYDEDEEKDRDRERERRERREARNTIAEYKEKVVDKMREDRQNDRERELRKLDEERAKRHALRDRKEEEEARRRRRDRRKMEELLKAAETDEMFLKYLTPAFGVLECKSERIDGTDPVEYVSKCHSVNVPKELLYGTKIAEIKGEGYKGAITNFVDKIVGLGILDSSLRKNMQRVEKLPKFLAELVEPLCNDIAIYGTQISVTDDARNMRSNFETFCKEKSAEFWSQKEHKMKLGDFMRKYERKRSHSTSTSGERRRNDRDRRDRVRDRSRNRDRKRTASASSSSKEDSLKSLFATVSSGVTSPDYSVIDPLYHAPIYPTSNSFHQQNSEFMSYGFSNNSHQPVMNQHMDPSQFYPPGVPSQQQPQPLKAPPLMSGLLMFTPNEPVMQQPSMQAAPPQNFIPAQPMVPINASMPPQEPPAPLPVAQKDDDADLMDEIFSM</sequence>
<feature type="compositionally biased region" description="Low complexity" evidence="1">
    <location>
        <begin position="97"/>
        <end position="109"/>
    </location>
</feature>
<feature type="compositionally biased region" description="Basic and acidic residues" evidence="1">
    <location>
        <begin position="304"/>
        <end position="318"/>
    </location>
</feature>
<reference evidence="2 3" key="1">
    <citation type="submission" date="2022-02" db="EMBL/GenBank/DDBJ databases">
        <title>Chromosome-level reference genomes for two strains of Caenorhabditis briggsae: an improved platform for comparative genomics.</title>
        <authorList>
            <person name="Stevens L."/>
            <person name="Andersen E.C."/>
        </authorList>
    </citation>
    <scope>NUCLEOTIDE SEQUENCE [LARGE SCALE GENOMIC DNA]</scope>
    <source>
        <strain evidence="2">QX1410_ONT</strain>
        <tissue evidence="2">Whole-organism</tissue>
    </source>
</reference>
<protein>
    <submittedName>
        <fullName evidence="2">Uncharacterized protein</fullName>
    </submittedName>
</protein>
<dbReference type="EMBL" id="CP090895">
    <property type="protein sequence ID" value="ULT86528.1"/>
    <property type="molecule type" value="Genomic_DNA"/>
</dbReference>